<reference evidence="2" key="2">
    <citation type="submission" date="2025-09" db="UniProtKB">
        <authorList>
            <consortium name="Ensembl"/>
        </authorList>
    </citation>
    <scope>IDENTIFICATION</scope>
</reference>
<dbReference type="Ensembl" id="ENSACDT00005027577.1">
    <property type="protein sequence ID" value="ENSACDP00005023055.1"/>
    <property type="gene ID" value="ENSACDG00005016720.1"/>
</dbReference>
<accession>A0A8B9EJU8</accession>
<evidence type="ECO:0000313" key="2">
    <source>
        <dbReference type="Ensembl" id="ENSACDP00005023055.1"/>
    </source>
</evidence>
<protein>
    <recommendedName>
        <fullName evidence="1">Fatty acyl-CoA reductase C-terminal domain-containing protein</fullName>
    </recommendedName>
</protein>
<dbReference type="CDD" id="cd09071">
    <property type="entry name" value="FAR_C"/>
    <property type="match status" value="1"/>
</dbReference>
<evidence type="ECO:0000259" key="1">
    <source>
        <dbReference type="Pfam" id="PF03015"/>
    </source>
</evidence>
<dbReference type="InterPro" id="IPR033640">
    <property type="entry name" value="FAR_C"/>
</dbReference>
<dbReference type="Pfam" id="PF03015">
    <property type="entry name" value="Sterile"/>
    <property type="match status" value="1"/>
</dbReference>
<sequence>MLKTISCLHKAMMLLEYFTSNSWVWNTENMTMLMNQLTPEDKKVSKYMENYCMGTKKYVLNEEMSGLPAARKHLNNVSARCVVSLNYTFAGNF</sequence>
<feature type="domain" description="Fatty acyl-CoA reductase C-terminal" evidence="1">
    <location>
        <begin position="1"/>
        <end position="62"/>
    </location>
</feature>
<organism evidence="2 3">
    <name type="scientific">Anser cygnoides</name>
    <name type="common">Swan goose</name>
    <dbReference type="NCBI Taxonomy" id="8845"/>
    <lineage>
        <taxon>Eukaryota</taxon>
        <taxon>Metazoa</taxon>
        <taxon>Chordata</taxon>
        <taxon>Craniata</taxon>
        <taxon>Vertebrata</taxon>
        <taxon>Euteleostomi</taxon>
        <taxon>Archelosauria</taxon>
        <taxon>Archosauria</taxon>
        <taxon>Dinosauria</taxon>
        <taxon>Saurischia</taxon>
        <taxon>Theropoda</taxon>
        <taxon>Coelurosauria</taxon>
        <taxon>Aves</taxon>
        <taxon>Neognathae</taxon>
        <taxon>Galloanserae</taxon>
        <taxon>Anseriformes</taxon>
        <taxon>Anatidae</taxon>
        <taxon>Anserinae</taxon>
        <taxon>Anser</taxon>
    </lineage>
</organism>
<proteinExistence type="predicted"/>
<evidence type="ECO:0000313" key="3">
    <source>
        <dbReference type="Proteomes" id="UP000694521"/>
    </source>
</evidence>
<reference evidence="2" key="1">
    <citation type="submission" date="2025-08" db="UniProtKB">
        <authorList>
            <consortium name="Ensembl"/>
        </authorList>
    </citation>
    <scope>IDENTIFICATION</scope>
</reference>
<name>A0A8B9EJU8_ANSCY</name>
<keyword evidence="3" id="KW-1185">Reference proteome</keyword>
<dbReference type="AlphaFoldDB" id="A0A8B9EJU8"/>
<dbReference type="Proteomes" id="UP000694521">
    <property type="component" value="Unplaced"/>
</dbReference>